<comment type="caution">
    <text evidence="1">The sequence shown here is derived from an EMBL/GenBank/DDBJ whole genome shotgun (WGS) entry which is preliminary data.</text>
</comment>
<evidence type="ECO:0000313" key="2">
    <source>
        <dbReference type="Proteomes" id="UP001454036"/>
    </source>
</evidence>
<dbReference type="Proteomes" id="UP001454036">
    <property type="component" value="Unassembled WGS sequence"/>
</dbReference>
<dbReference type="EMBL" id="BAABME010000137">
    <property type="protein sequence ID" value="GAA0140002.1"/>
    <property type="molecule type" value="Genomic_DNA"/>
</dbReference>
<proteinExistence type="predicted"/>
<protein>
    <submittedName>
        <fullName evidence="1">Uncharacterized protein</fullName>
    </submittedName>
</protein>
<organism evidence="1 2">
    <name type="scientific">Lithospermum erythrorhizon</name>
    <name type="common">Purple gromwell</name>
    <name type="synonym">Lithospermum officinale var. erythrorhizon</name>
    <dbReference type="NCBI Taxonomy" id="34254"/>
    <lineage>
        <taxon>Eukaryota</taxon>
        <taxon>Viridiplantae</taxon>
        <taxon>Streptophyta</taxon>
        <taxon>Embryophyta</taxon>
        <taxon>Tracheophyta</taxon>
        <taxon>Spermatophyta</taxon>
        <taxon>Magnoliopsida</taxon>
        <taxon>eudicotyledons</taxon>
        <taxon>Gunneridae</taxon>
        <taxon>Pentapetalae</taxon>
        <taxon>asterids</taxon>
        <taxon>lamiids</taxon>
        <taxon>Boraginales</taxon>
        <taxon>Boraginaceae</taxon>
        <taxon>Boraginoideae</taxon>
        <taxon>Lithospermeae</taxon>
        <taxon>Lithospermum</taxon>
    </lineage>
</organism>
<evidence type="ECO:0000313" key="1">
    <source>
        <dbReference type="EMBL" id="GAA0140002.1"/>
    </source>
</evidence>
<sequence length="124" mass="14895">MDNALDPILDSVAIDECHYDCTNFVEWSHVLKTTFQTENKKYVLEIDSSRLPEDDDPIHAKREYLKCLGDMMETKFIMQVCMNNHFKRRFALSIPKEIYDQLKFEFIERLKSKRYEIFTNRSTE</sequence>
<name>A0AAV3NKX0_LITER</name>
<accession>A0AAV3NKX0</accession>
<gene>
    <name evidence="1" type="ORF">LIER_01431</name>
</gene>
<reference evidence="1 2" key="1">
    <citation type="submission" date="2024-01" db="EMBL/GenBank/DDBJ databases">
        <title>The complete chloroplast genome sequence of Lithospermum erythrorhizon: insights into the phylogenetic relationship among Boraginaceae species and the maternal lineages of purple gromwells.</title>
        <authorList>
            <person name="Okada T."/>
            <person name="Watanabe K."/>
        </authorList>
    </citation>
    <scope>NUCLEOTIDE SEQUENCE [LARGE SCALE GENOMIC DNA]</scope>
</reference>
<dbReference type="AlphaFoldDB" id="A0AAV3NKX0"/>
<keyword evidence="2" id="KW-1185">Reference proteome</keyword>